<name>A0A238JF47_9RHOB</name>
<protein>
    <submittedName>
        <fullName evidence="1">Uncharacterized protein</fullName>
    </submittedName>
</protein>
<dbReference type="Proteomes" id="UP000225972">
    <property type="component" value="Unassembled WGS sequence"/>
</dbReference>
<sequence length="724" mass="75589">MSTGNTTEILLGCEPQVRVEIIEDNGNLFMRVVAPDPDAVDIDALFFNLADDVDASALTIYPDYDEAIGSNGENVTGFTVATGTLNQMDNGAQVQEPYDVRLEFGTTPYSSQGDVNEATLTFYIDGGGSNLTADSIDLSNLTAVVNTDNGGGMALTGGIGNTGDDQAAVYETNVLASDDFNGISYASQSDIVSYGGYWQATNGELEANGCHDGNIWFEPVAVNGDAEISFDARAPHTEYFENGGCYGDSLEVWALVDGNEWVLMDTFVVNDEGTALVGDTTGQTITADSQTLTYSGGALDGASSVQLVLDADISAGNEEIFIDNVEVSETVLVEGNDSGATTTETVEEVVLAENFDGVSNLQDAQNVAWNGGWHGGWQATNGEAEANGCHDGNLWFETAQVNGDAEVSFDARAPHTEYFENGGCYGDSLEVWALVDGNEWVLMDTFVVNDEGTALVGDTTGQTITADSQTLTYSGGALDGASSVQLVLDADISAGNEEIFIDNVEVSTLTEVEVPVDEHGTCEDFEDAAAGETAALQFDGFTVTAQRAGDAADSENDAMIFDTANPTGGDSDLGYADQGNAIIISEDNDATDPDDNAGGGTITFDFAAPSDVVSLNVLDIEEEGGAIDLYDSEGELIDSIAIPAAGDNSVQTIDIAVDGVASMQVTLAGSGAVDDLCYASETGGNCGQYDVTYDDLMKDADPAAVADDQTTADDQVDDMADAMV</sequence>
<dbReference type="RefSeq" id="WP_133840793.1">
    <property type="nucleotide sequence ID" value="NZ_FXXP01000002.1"/>
</dbReference>
<proteinExistence type="predicted"/>
<reference evidence="2" key="1">
    <citation type="submission" date="2017-05" db="EMBL/GenBank/DDBJ databases">
        <authorList>
            <person name="Rodrigo-Torres L."/>
            <person name="Arahal R. D."/>
            <person name="Lucena T."/>
        </authorList>
    </citation>
    <scope>NUCLEOTIDE SEQUENCE [LARGE SCALE GENOMIC DNA]</scope>
    <source>
        <strain evidence="2">CECT 8649</strain>
    </source>
</reference>
<dbReference type="EMBL" id="FXXP01000002">
    <property type="protein sequence ID" value="SMX28777.1"/>
    <property type="molecule type" value="Genomic_DNA"/>
</dbReference>
<organism evidence="1 2">
    <name type="scientific">Pelagimonas phthalicica</name>
    <dbReference type="NCBI Taxonomy" id="1037362"/>
    <lineage>
        <taxon>Bacteria</taxon>
        <taxon>Pseudomonadati</taxon>
        <taxon>Pseudomonadota</taxon>
        <taxon>Alphaproteobacteria</taxon>
        <taxon>Rhodobacterales</taxon>
        <taxon>Roseobacteraceae</taxon>
        <taxon>Pelagimonas</taxon>
    </lineage>
</organism>
<keyword evidence="2" id="KW-1185">Reference proteome</keyword>
<dbReference type="AlphaFoldDB" id="A0A238JF47"/>
<dbReference type="OrthoDB" id="7667870at2"/>
<evidence type="ECO:0000313" key="2">
    <source>
        <dbReference type="Proteomes" id="UP000225972"/>
    </source>
</evidence>
<accession>A0A238JF47</accession>
<gene>
    <name evidence="1" type="ORF">TRP8649_02903</name>
</gene>
<evidence type="ECO:0000313" key="1">
    <source>
        <dbReference type="EMBL" id="SMX28777.1"/>
    </source>
</evidence>